<feature type="region of interest" description="Disordered" evidence="10">
    <location>
        <begin position="597"/>
        <end position="616"/>
    </location>
</feature>
<gene>
    <name evidence="12" type="primary">NEK11</name>
    <name evidence="12" type="ORF">BLAG_LOCUS22559</name>
</gene>
<dbReference type="PANTHER" id="PTHR44899:SF8">
    <property type="entry name" value="NIMA-RELATED KINASE 11"/>
    <property type="match status" value="1"/>
</dbReference>
<feature type="compositionally biased region" description="Basic residues" evidence="10">
    <location>
        <begin position="532"/>
        <end position="541"/>
    </location>
</feature>
<dbReference type="AlphaFoldDB" id="A0A8K0F172"/>
<keyword evidence="7" id="KW-0067">ATP-binding</keyword>
<dbReference type="FunFam" id="1.10.510.10:FF:001071">
    <property type="entry name" value="NIMA related kinase 11"/>
    <property type="match status" value="1"/>
</dbReference>
<dbReference type="Pfam" id="PF00069">
    <property type="entry name" value="Pkinase"/>
    <property type="match status" value="1"/>
</dbReference>
<dbReference type="SMART" id="SM00220">
    <property type="entry name" value="S_TKc"/>
    <property type="match status" value="1"/>
</dbReference>
<dbReference type="Proteomes" id="UP000838412">
    <property type="component" value="Chromosome 7"/>
</dbReference>
<keyword evidence="13" id="KW-1185">Reference proteome</keyword>
<dbReference type="InterPro" id="IPR051131">
    <property type="entry name" value="NEK_Ser/Thr_kinase_NIMA"/>
</dbReference>
<dbReference type="GO" id="GO:0004674">
    <property type="term" value="F:protein serine/threonine kinase activity"/>
    <property type="evidence" value="ECO:0007669"/>
    <property type="project" value="UniProtKB-KW"/>
</dbReference>
<evidence type="ECO:0000313" key="12">
    <source>
        <dbReference type="EMBL" id="CAH1270173.1"/>
    </source>
</evidence>
<dbReference type="PROSITE" id="PS00108">
    <property type="entry name" value="PROTEIN_KINASE_ST"/>
    <property type="match status" value="1"/>
</dbReference>
<feature type="compositionally biased region" description="Acidic residues" evidence="10">
    <location>
        <begin position="604"/>
        <end position="616"/>
    </location>
</feature>
<keyword evidence="6" id="KW-0418">Kinase</keyword>
<feature type="region of interest" description="Disordered" evidence="10">
    <location>
        <begin position="1"/>
        <end position="21"/>
    </location>
</feature>
<dbReference type="OrthoDB" id="248923at2759"/>
<dbReference type="SUPFAM" id="SSF56112">
    <property type="entry name" value="Protein kinase-like (PK-like)"/>
    <property type="match status" value="1"/>
</dbReference>
<evidence type="ECO:0000256" key="9">
    <source>
        <dbReference type="ARBA" id="ARBA00048679"/>
    </source>
</evidence>
<evidence type="ECO:0000256" key="5">
    <source>
        <dbReference type="ARBA" id="ARBA00022741"/>
    </source>
</evidence>
<accession>A0A8K0F172</accession>
<comment type="catalytic activity">
    <reaction evidence="8">
        <text>L-threonyl-[protein] + ATP = O-phospho-L-threonyl-[protein] + ADP + H(+)</text>
        <dbReference type="Rhea" id="RHEA:46608"/>
        <dbReference type="Rhea" id="RHEA-COMP:11060"/>
        <dbReference type="Rhea" id="RHEA-COMP:11605"/>
        <dbReference type="ChEBI" id="CHEBI:15378"/>
        <dbReference type="ChEBI" id="CHEBI:30013"/>
        <dbReference type="ChEBI" id="CHEBI:30616"/>
        <dbReference type="ChEBI" id="CHEBI:61977"/>
        <dbReference type="ChEBI" id="CHEBI:456216"/>
        <dbReference type="EC" id="2.7.11.1"/>
    </reaction>
</comment>
<dbReference type="InterPro" id="IPR000719">
    <property type="entry name" value="Prot_kinase_dom"/>
</dbReference>
<comment type="similarity">
    <text evidence="1">Belongs to the protein kinase superfamily. NEK Ser/Thr protein kinase family. NIMA subfamily.</text>
</comment>
<reference evidence="12" key="1">
    <citation type="submission" date="2022-01" db="EMBL/GenBank/DDBJ databases">
        <authorList>
            <person name="Braso-Vives M."/>
        </authorList>
    </citation>
    <scope>NUCLEOTIDE SEQUENCE</scope>
</reference>
<evidence type="ECO:0000256" key="2">
    <source>
        <dbReference type="ARBA" id="ARBA00012513"/>
    </source>
</evidence>
<evidence type="ECO:0000256" key="4">
    <source>
        <dbReference type="ARBA" id="ARBA00022679"/>
    </source>
</evidence>
<evidence type="ECO:0000256" key="1">
    <source>
        <dbReference type="ARBA" id="ARBA00010886"/>
    </source>
</evidence>
<dbReference type="PROSITE" id="PS50011">
    <property type="entry name" value="PROTEIN_KINASE_DOM"/>
    <property type="match status" value="1"/>
</dbReference>
<comment type="catalytic activity">
    <reaction evidence="9">
        <text>L-seryl-[protein] + ATP = O-phospho-L-seryl-[protein] + ADP + H(+)</text>
        <dbReference type="Rhea" id="RHEA:17989"/>
        <dbReference type="Rhea" id="RHEA-COMP:9863"/>
        <dbReference type="Rhea" id="RHEA-COMP:11604"/>
        <dbReference type="ChEBI" id="CHEBI:15378"/>
        <dbReference type="ChEBI" id="CHEBI:29999"/>
        <dbReference type="ChEBI" id="CHEBI:30616"/>
        <dbReference type="ChEBI" id="CHEBI:83421"/>
        <dbReference type="ChEBI" id="CHEBI:456216"/>
        <dbReference type="EC" id="2.7.11.1"/>
    </reaction>
</comment>
<dbReference type="EC" id="2.7.11.1" evidence="2"/>
<evidence type="ECO:0000259" key="11">
    <source>
        <dbReference type="PROSITE" id="PS50011"/>
    </source>
</evidence>
<keyword evidence="4" id="KW-0808">Transferase</keyword>
<dbReference type="InterPro" id="IPR008271">
    <property type="entry name" value="Ser/Thr_kinase_AS"/>
</dbReference>
<feature type="domain" description="Protein kinase" evidence="11">
    <location>
        <begin position="31"/>
        <end position="290"/>
    </location>
</feature>
<sequence>MPLPKEMPRSLQKSPKKPKEKEEIRVVLNRYVVEKKLGSGNFGTAYLVRDMKTKTADGEWKVLKEISVGDLAPDETVGAMHEAKLLSKLDHPGIVKFHDSFLEKENFCIVTEFCEGGDLDNVFSEYRKQKTTPAPEQVLEWFIQLLLAVQHMHQRKVLHRDLKARNIFMKNNVIKVGDFGISRILMGTSDMATTFTGTPYYMSPEVLKHEGYNSKSDIWSIGCILYELCWMKHAFEGQSLMGVMYKIVEGKTPSLPDTYPKELNDILARILTKDPTKRPSAADLLTTPYLHKKIEALKIKMSDMQITVSVNKMEAQAEANAIKQALLEKHKLADMRREQEMHLTPRERMRIRKQQKAEEEARRLKVAAFVQYNENQRRQSETRHSHLRSSIDVTKASTRHLHFMAIEMEMGGTSMRPQDTRASPQHQTAWGSLPQYQQNMYNIPEYNDLDVLHEHREQPLQNESLYLTAEAGPPARPITSFEPSYRDFDEQPIPTLAKKGSAEKPAYQRSFSDDGPRLRSSSTGQLEEKSAAGKKAKSKLRTRSDSGDDKLRSSSDSGTSSSGATDSPRRDMLEIADDDIPEDPQMAETFYTLHEDFESSGSSVEEDLSYGSDEEFGGEDDFGALANYMQSALDLTAADNTTVSDDTVSDAFGPAVRDTKIRNMRTQCEKALGKDTFRKVYRYLKDTRFGGNNETIDEVDLMNGLRKYVANPSDCFIVDQLLFLEEQAKIGQA</sequence>
<name>A0A8K0F172_BRALA</name>
<organism evidence="12 13">
    <name type="scientific">Branchiostoma lanceolatum</name>
    <name type="common">Common lancelet</name>
    <name type="synonym">Amphioxus lanceolatum</name>
    <dbReference type="NCBI Taxonomy" id="7740"/>
    <lineage>
        <taxon>Eukaryota</taxon>
        <taxon>Metazoa</taxon>
        <taxon>Chordata</taxon>
        <taxon>Cephalochordata</taxon>
        <taxon>Leptocardii</taxon>
        <taxon>Amphioxiformes</taxon>
        <taxon>Branchiostomatidae</taxon>
        <taxon>Branchiostoma</taxon>
    </lineage>
</organism>
<dbReference type="CDD" id="cd08222">
    <property type="entry name" value="STKc_Nek11"/>
    <property type="match status" value="1"/>
</dbReference>
<feature type="region of interest" description="Disordered" evidence="10">
    <location>
        <begin position="496"/>
        <end position="571"/>
    </location>
</feature>
<dbReference type="Gene3D" id="1.10.510.10">
    <property type="entry name" value="Transferase(Phosphotransferase) domain 1"/>
    <property type="match status" value="1"/>
</dbReference>
<evidence type="ECO:0000256" key="7">
    <source>
        <dbReference type="ARBA" id="ARBA00022840"/>
    </source>
</evidence>
<dbReference type="FunFam" id="3.30.200.20:FF:001548">
    <property type="entry name" value="Uncharacterized protein"/>
    <property type="match status" value="1"/>
</dbReference>
<evidence type="ECO:0000256" key="6">
    <source>
        <dbReference type="ARBA" id="ARBA00022777"/>
    </source>
</evidence>
<dbReference type="InterPro" id="IPR011009">
    <property type="entry name" value="Kinase-like_dom_sf"/>
</dbReference>
<feature type="compositionally biased region" description="Low complexity" evidence="10">
    <location>
        <begin position="554"/>
        <end position="566"/>
    </location>
</feature>
<dbReference type="Gene3D" id="3.30.200.20">
    <property type="entry name" value="Phosphorylase Kinase, domain 1"/>
    <property type="match status" value="1"/>
</dbReference>
<proteinExistence type="inferred from homology"/>
<evidence type="ECO:0000256" key="3">
    <source>
        <dbReference type="ARBA" id="ARBA00022527"/>
    </source>
</evidence>
<dbReference type="EMBL" id="OV696692">
    <property type="protein sequence ID" value="CAH1270173.1"/>
    <property type="molecule type" value="Genomic_DNA"/>
</dbReference>
<dbReference type="GO" id="GO:0005524">
    <property type="term" value="F:ATP binding"/>
    <property type="evidence" value="ECO:0007669"/>
    <property type="project" value="UniProtKB-KW"/>
</dbReference>
<feature type="compositionally biased region" description="Basic and acidic residues" evidence="10">
    <location>
        <begin position="542"/>
        <end position="553"/>
    </location>
</feature>
<keyword evidence="5" id="KW-0547">Nucleotide-binding</keyword>
<evidence type="ECO:0000256" key="10">
    <source>
        <dbReference type="SAM" id="MobiDB-lite"/>
    </source>
</evidence>
<dbReference type="PANTHER" id="PTHR44899">
    <property type="entry name" value="CAMK FAMILY PROTEIN KINASE"/>
    <property type="match status" value="1"/>
</dbReference>
<feature type="region of interest" description="Disordered" evidence="10">
    <location>
        <begin position="472"/>
        <end position="491"/>
    </location>
</feature>
<protein>
    <recommendedName>
        <fullName evidence="2">non-specific serine/threonine protein kinase</fullName>
        <ecNumber evidence="2">2.7.11.1</ecNumber>
    </recommendedName>
</protein>
<evidence type="ECO:0000256" key="8">
    <source>
        <dbReference type="ARBA" id="ARBA00047899"/>
    </source>
</evidence>
<keyword evidence="3" id="KW-0723">Serine/threonine-protein kinase</keyword>
<evidence type="ECO:0000313" key="13">
    <source>
        <dbReference type="Proteomes" id="UP000838412"/>
    </source>
</evidence>